<dbReference type="PROSITE" id="PS51257">
    <property type="entry name" value="PROKAR_LIPOPROTEIN"/>
    <property type="match status" value="1"/>
</dbReference>
<evidence type="ECO:0000256" key="3">
    <source>
        <dbReference type="ARBA" id="ARBA00022553"/>
    </source>
</evidence>
<dbReference type="InterPro" id="IPR003661">
    <property type="entry name" value="HisK_dim/P_dom"/>
</dbReference>
<dbReference type="PANTHER" id="PTHR43065">
    <property type="entry name" value="SENSOR HISTIDINE KINASE"/>
    <property type="match status" value="1"/>
</dbReference>
<dbReference type="Pfam" id="PF00512">
    <property type="entry name" value="HisKA"/>
    <property type="match status" value="1"/>
</dbReference>
<evidence type="ECO:0000256" key="4">
    <source>
        <dbReference type="ARBA" id="ARBA00022679"/>
    </source>
</evidence>
<dbReference type="PRINTS" id="PR00344">
    <property type="entry name" value="BCTRLSENSOR"/>
</dbReference>
<evidence type="ECO:0000256" key="8">
    <source>
        <dbReference type="ARBA" id="ARBA00023012"/>
    </source>
</evidence>
<dbReference type="InterPro" id="IPR004358">
    <property type="entry name" value="Sig_transdc_His_kin-like_C"/>
</dbReference>
<keyword evidence="8" id="KW-0902">Two-component regulatory system</keyword>
<sequence length="706" mass="73372">MLRSPRLIGGVLAAVLIAACWAVALRVADVAERDGVAAGLARAEESSAIAQAVATNLEHQIDALHALAERWLANPDASRAPIRAELEHGIIRQMRRADSAVERYAICDPAGLVLWEFGIGAGSDGCVRPVHAAVPPSLRSSPVPPRLSMLPSAGADDQAAIQATQALIAEAGGTGGIAVAVLRLPALSAQIAAAGRLDGGVLALALDTGQLIAWSEPRSLPAGQPVAGPVLHAGLPPGHRGQARMVSPITGRDELMAWRRVMSLNLFAIGTVDAERQLAAAASIRGTAYGSASLASLLIVLALLVWSSLRDAGEARQAALARDALRGELERLIGGIPAVFILRQVQPGGESRLLYRGGDVEAVTGWPPATFQGHDSLAAWCELDVASHDAFYARVVAEGSASLRFRFRQPDGGFRHMRLHCRSLAPNEAGFVELAGYLLDVTSQVQAEARALHSARLASLGAVSAGLAHELKQPLTAISLAAEVAQVEAEQIGASAIICRLAQIVEEVDRTVHLIESLRRFARGSQAGYPIGSCAIDAVVDSAVSLMARHLRALTVDIEVDPGPPGQAVLGDPEAIKQILINFLTNAGDAVAALPRGTARRVRIAVRPDAGSGRVAVAVADNGGGIAPDILPRLFEPFVTTKPADVGTGLGLSISLGLARAMMAEIHAANVAQGAEFTLLLAAAPGPGSQHDAPPTTRRFPMRSGA</sequence>
<dbReference type="InterPro" id="IPR036890">
    <property type="entry name" value="HATPase_C_sf"/>
</dbReference>
<dbReference type="GO" id="GO:0005524">
    <property type="term" value="F:ATP binding"/>
    <property type="evidence" value="ECO:0007669"/>
    <property type="project" value="UniProtKB-KW"/>
</dbReference>
<evidence type="ECO:0000313" key="11">
    <source>
        <dbReference type="EMBL" id="SFL09433.1"/>
    </source>
</evidence>
<keyword evidence="3" id="KW-0597">Phosphoprotein</keyword>
<proteinExistence type="predicted"/>
<dbReference type="CDD" id="cd00082">
    <property type="entry name" value="HisKA"/>
    <property type="match status" value="1"/>
</dbReference>
<organism evidence="11 12">
    <name type="scientific">Falsiroseomonas stagni DSM 19981</name>
    <dbReference type="NCBI Taxonomy" id="1123062"/>
    <lineage>
        <taxon>Bacteria</taxon>
        <taxon>Pseudomonadati</taxon>
        <taxon>Pseudomonadota</taxon>
        <taxon>Alphaproteobacteria</taxon>
        <taxon>Acetobacterales</taxon>
        <taxon>Roseomonadaceae</taxon>
        <taxon>Falsiroseomonas</taxon>
    </lineage>
</organism>
<keyword evidence="7" id="KW-0067">ATP-binding</keyword>
<dbReference type="SUPFAM" id="SSF47384">
    <property type="entry name" value="Homodimeric domain of signal transducing histidine kinase"/>
    <property type="match status" value="1"/>
</dbReference>
<accession>A0A1I4EW57</accession>
<evidence type="ECO:0000256" key="5">
    <source>
        <dbReference type="ARBA" id="ARBA00022741"/>
    </source>
</evidence>
<dbReference type="Pfam" id="PF02518">
    <property type="entry name" value="HATPase_c"/>
    <property type="match status" value="1"/>
</dbReference>
<dbReference type="SUPFAM" id="SSF55874">
    <property type="entry name" value="ATPase domain of HSP90 chaperone/DNA topoisomerase II/histidine kinase"/>
    <property type="match status" value="1"/>
</dbReference>
<evidence type="ECO:0000256" key="7">
    <source>
        <dbReference type="ARBA" id="ARBA00022840"/>
    </source>
</evidence>
<evidence type="ECO:0000256" key="9">
    <source>
        <dbReference type="SAM" id="MobiDB-lite"/>
    </source>
</evidence>
<dbReference type="STRING" id="1123062.SAMN02745775_11936"/>
<comment type="catalytic activity">
    <reaction evidence="1">
        <text>ATP + protein L-histidine = ADP + protein N-phospho-L-histidine.</text>
        <dbReference type="EC" id="2.7.13.3"/>
    </reaction>
</comment>
<keyword evidence="5" id="KW-0547">Nucleotide-binding</keyword>
<keyword evidence="12" id="KW-1185">Reference proteome</keyword>
<evidence type="ECO:0000313" key="12">
    <source>
        <dbReference type="Proteomes" id="UP000199473"/>
    </source>
</evidence>
<keyword evidence="6 11" id="KW-0418">Kinase</keyword>
<feature type="region of interest" description="Disordered" evidence="9">
    <location>
        <begin position="686"/>
        <end position="706"/>
    </location>
</feature>
<dbReference type="SMART" id="SM00388">
    <property type="entry name" value="HisKA"/>
    <property type="match status" value="1"/>
</dbReference>
<dbReference type="PROSITE" id="PS50109">
    <property type="entry name" value="HIS_KIN"/>
    <property type="match status" value="1"/>
</dbReference>
<evidence type="ECO:0000259" key="10">
    <source>
        <dbReference type="PROSITE" id="PS50109"/>
    </source>
</evidence>
<evidence type="ECO:0000256" key="1">
    <source>
        <dbReference type="ARBA" id="ARBA00000085"/>
    </source>
</evidence>
<dbReference type="Gene3D" id="1.10.287.130">
    <property type="match status" value="1"/>
</dbReference>
<dbReference type="InterPro" id="IPR005467">
    <property type="entry name" value="His_kinase_dom"/>
</dbReference>
<dbReference type="SMART" id="SM00387">
    <property type="entry name" value="HATPase_c"/>
    <property type="match status" value="1"/>
</dbReference>
<name>A0A1I4EW57_9PROT</name>
<dbReference type="EC" id="2.7.13.3" evidence="2"/>
<dbReference type="GO" id="GO:0000155">
    <property type="term" value="F:phosphorelay sensor kinase activity"/>
    <property type="evidence" value="ECO:0007669"/>
    <property type="project" value="InterPro"/>
</dbReference>
<evidence type="ECO:0000256" key="6">
    <source>
        <dbReference type="ARBA" id="ARBA00022777"/>
    </source>
</evidence>
<dbReference type="EMBL" id="FOSQ01000019">
    <property type="protein sequence ID" value="SFL09433.1"/>
    <property type="molecule type" value="Genomic_DNA"/>
</dbReference>
<dbReference type="PANTHER" id="PTHR43065:SF10">
    <property type="entry name" value="PEROXIDE STRESS-ACTIVATED HISTIDINE KINASE MAK3"/>
    <property type="match status" value="1"/>
</dbReference>
<dbReference type="SUPFAM" id="SSF55785">
    <property type="entry name" value="PYP-like sensor domain (PAS domain)"/>
    <property type="match status" value="1"/>
</dbReference>
<dbReference type="InterPro" id="IPR035965">
    <property type="entry name" value="PAS-like_dom_sf"/>
</dbReference>
<protein>
    <recommendedName>
        <fullName evidence="2">histidine kinase</fullName>
        <ecNumber evidence="2">2.7.13.3</ecNumber>
    </recommendedName>
</protein>
<dbReference type="InterPro" id="IPR036097">
    <property type="entry name" value="HisK_dim/P_sf"/>
</dbReference>
<dbReference type="InterPro" id="IPR003594">
    <property type="entry name" value="HATPase_dom"/>
</dbReference>
<feature type="domain" description="Histidine kinase" evidence="10">
    <location>
        <begin position="466"/>
        <end position="685"/>
    </location>
</feature>
<dbReference type="Proteomes" id="UP000199473">
    <property type="component" value="Unassembled WGS sequence"/>
</dbReference>
<keyword evidence="4" id="KW-0808">Transferase</keyword>
<dbReference type="Gene3D" id="3.30.565.10">
    <property type="entry name" value="Histidine kinase-like ATPase, C-terminal domain"/>
    <property type="match status" value="1"/>
</dbReference>
<evidence type="ECO:0000256" key="2">
    <source>
        <dbReference type="ARBA" id="ARBA00012438"/>
    </source>
</evidence>
<gene>
    <name evidence="11" type="ORF">SAMN02745775_11936</name>
</gene>
<dbReference type="AlphaFoldDB" id="A0A1I4EW57"/>
<dbReference type="Gene3D" id="3.30.450.20">
    <property type="entry name" value="PAS domain"/>
    <property type="match status" value="1"/>
</dbReference>
<reference evidence="11 12" key="1">
    <citation type="submission" date="2016-10" db="EMBL/GenBank/DDBJ databases">
        <authorList>
            <person name="de Groot N.N."/>
        </authorList>
    </citation>
    <scope>NUCLEOTIDE SEQUENCE [LARGE SCALE GENOMIC DNA]</scope>
    <source>
        <strain evidence="11 12">DSM 19981</strain>
    </source>
</reference>